<proteinExistence type="predicted"/>
<dbReference type="RefSeq" id="WP_209997165.1">
    <property type="nucleotide sequence ID" value="NZ_BAAAJY010000023.1"/>
</dbReference>
<accession>A0ABS4XCV2</accession>
<reference evidence="1 2" key="1">
    <citation type="submission" date="2021-03" db="EMBL/GenBank/DDBJ databases">
        <title>Sequencing the genomes of 1000 actinobacteria strains.</title>
        <authorList>
            <person name="Klenk H.-P."/>
        </authorList>
    </citation>
    <scope>NUCLEOTIDE SEQUENCE [LARGE SCALE GENOMIC DNA]</scope>
    <source>
        <strain evidence="1 2">DSM 15797</strain>
    </source>
</reference>
<dbReference type="EMBL" id="JAGIOF010000001">
    <property type="protein sequence ID" value="MBP2386223.1"/>
    <property type="molecule type" value="Genomic_DNA"/>
</dbReference>
<evidence type="ECO:0000313" key="1">
    <source>
        <dbReference type="EMBL" id="MBP2386223.1"/>
    </source>
</evidence>
<comment type="caution">
    <text evidence="1">The sequence shown here is derived from an EMBL/GenBank/DDBJ whole genome shotgun (WGS) entry which is preliminary data.</text>
</comment>
<dbReference type="Proteomes" id="UP001296993">
    <property type="component" value="Unassembled WGS sequence"/>
</dbReference>
<name>A0ABS4XCV2_9MICC</name>
<protein>
    <submittedName>
        <fullName evidence="1">Uncharacterized protein</fullName>
    </submittedName>
</protein>
<keyword evidence="2" id="KW-1185">Reference proteome</keyword>
<evidence type="ECO:0000313" key="2">
    <source>
        <dbReference type="Proteomes" id="UP001296993"/>
    </source>
</evidence>
<organism evidence="1 2">
    <name type="scientific">Paeniglutamicibacter kerguelensis</name>
    <dbReference type="NCBI Taxonomy" id="254788"/>
    <lineage>
        <taxon>Bacteria</taxon>
        <taxon>Bacillati</taxon>
        <taxon>Actinomycetota</taxon>
        <taxon>Actinomycetes</taxon>
        <taxon>Micrococcales</taxon>
        <taxon>Micrococcaceae</taxon>
        <taxon>Paeniglutamicibacter</taxon>
    </lineage>
</organism>
<gene>
    <name evidence="1" type="ORF">JOF47_001734</name>
</gene>
<sequence length="82" mass="9055">MSYHVTHHGGNREDRTSQTGYKILASGVLQIIHVPETGYSKVLFEYGPTGWLSVEGTRILDVTEVHQGSDGKIVNGTYHQEA</sequence>